<keyword evidence="8 10" id="KW-1133">Transmembrane helix</keyword>
<comment type="similarity">
    <text evidence="3 10">Belongs to the FliL family.</text>
</comment>
<evidence type="ECO:0000256" key="6">
    <source>
        <dbReference type="ARBA" id="ARBA00022692"/>
    </source>
</evidence>
<evidence type="ECO:0000256" key="10">
    <source>
        <dbReference type="RuleBase" id="RU364125"/>
    </source>
</evidence>
<dbReference type="EMBL" id="BMKE01000013">
    <property type="protein sequence ID" value="GGB45204.1"/>
    <property type="molecule type" value="Genomic_DNA"/>
</dbReference>
<dbReference type="InterPro" id="IPR005503">
    <property type="entry name" value="FliL"/>
</dbReference>
<comment type="function">
    <text evidence="1 10">Controls the rotational direction of flagella during chemotaxis.</text>
</comment>
<organism evidence="11 12">
    <name type="scientific">Oceanisphaera marina</name>
    <dbReference type="NCBI Taxonomy" id="2017550"/>
    <lineage>
        <taxon>Bacteria</taxon>
        <taxon>Pseudomonadati</taxon>
        <taxon>Pseudomonadota</taxon>
        <taxon>Gammaproteobacteria</taxon>
        <taxon>Aeromonadales</taxon>
        <taxon>Aeromonadaceae</taxon>
        <taxon>Oceanisphaera</taxon>
    </lineage>
</organism>
<evidence type="ECO:0000256" key="4">
    <source>
        <dbReference type="ARBA" id="ARBA00022475"/>
    </source>
</evidence>
<keyword evidence="7 10" id="KW-0283">Flagellar rotation</keyword>
<dbReference type="Pfam" id="PF03748">
    <property type="entry name" value="FliL"/>
    <property type="match status" value="1"/>
</dbReference>
<keyword evidence="11" id="KW-0969">Cilium</keyword>
<keyword evidence="6 10" id="KW-0812">Transmembrane</keyword>
<evidence type="ECO:0000256" key="9">
    <source>
        <dbReference type="ARBA" id="ARBA00023136"/>
    </source>
</evidence>
<keyword evidence="10" id="KW-0997">Cell inner membrane</keyword>
<keyword evidence="9 10" id="KW-0472">Membrane</keyword>
<evidence type="ECO:0000256" key="1">
    <source>
        <dbReference type="ARBA" id="ARBA00002254"/>
    </source>
</evidence>
<evidence type="ECO:0000256" key="7">
    <source>
        <dbReference type="ARBA" id="ARBA00022779"/>
    </source>
</evidence>
<comment type="subcellular location">
    <subcellularLocation>
        <location evidence="10">Cell inner membrane</location>
    </subcellularLocation>
    <subcellularLocation>
        <location evidence="2">Cell membrane</location>
        <topology evidence="2">Single-pass membrane protein</topology>
    </subcellularLocation>
</comment>
<comment type="caution">
    <text evidence="11">The sequence shown here is derived from an EMBL/GenBank/DDBJ whole genome shotgun (WGS) entry which is preliminary data.</text>
</comment>
<keyword evidence="5 10" id="KW-0145">Chemotaxis</keyword>
<dbReference type="PANTHER" id="PTHR35091">
    <property type="entry name" value="FLAGELLAR PROTEIN FLIL"/>
    <property type="match status" value="1"/>
</dbReference>
<accession>A0ABQ1IM15</accession>
<sequence>MPDDLIMPKVAWYKRKLILIILAVLLVGIGGGAVWFLKPSGAAVEPEPVVDNKALYVGLSRPFIFPVTAGRRERLVQVEVQLMVRGDQGQADAQRHLPLLESSLLDVFSRQSADNYITAEGKQAVRQEALNELNAVLTEELGTPIIEKVLFTSIVMQ</sequence>
<feature type="transmembrane region" description="Helical" evidence="10">
    <location>
        <begin position="17"/>
        <end position="37"/>
    </location>
</feature>
<dbReference type="PANTHER" id="PTHR35091:SF2">
    <property type="entry name" value="FLAGELLAR PROTEIN FLIL"/>
    <property type="match status" value="1"/>
</dbReference>
<gene>
    <name evidence="11" type="primary">fliL</name>
    <name evidence="11" type="ORF">GCM10011502_18130</name>
</gene>
<evidence type="ECO:0000256" key="2">
    <source>
        <dbReference type="ARBA" id="ARBA00004162"/>
    </source>
</evidence>
<protein>
    <recommendedName>
        <fullName evidence="10">Flagellar protein FliL</fullName>
    </recommendedName>
</protein>
<reference evidence="12" key="1">
    <citation type="journal article" date="2019" name="Int. J. Syst. Evol. Microbiol.">
        <title>The Global Catalogue of Microorganisms (GCM) 10K type strain sequencing project: providing services to taxonomists for standard genome sequencing and annotation.</title>
        <authorList>
            <consortium name="The Broad Institute Genomics Platform"/>
            <consortium name="The Broad Institute Genome Sequencing Center for Infectious Disease"/>
            <person name="Wu L."/>
            <person name="Ma J."/>
        </authorList>
    </citation>
    <scope>NUCLEOTIDE SEQUENCE [LARGE SCALE GENOMIC DNA]</scope>
    <source>
        <strain evidence="12">CGMCC 1.15923</strain>
    </source>
</reference>
<evidence type="ECO:0000313" key="12">
    <source>
        <dbReference type="Proteomes" id="UP000646152"/>
    </source>
</evidence>
<evidence type="ECO:0000256" key="8">
    <source>
        <dbReference type="ARBA" id="ARBA00022989"/>
    </source>
</evidence>
<proteinExistence type="inferred from homology"/>
<keyword evidence="11" id="KW-0966">Cell projection</keyword>
<evidence type="ECO:0000313" key="11">
    <source>
        <dbReference type="EMBL" id="GGB45204.1"/>
    </source>
</evidence>
<name>A0ABQ1IM15_9GAMM</name>
<evidence type="ECO:0000256" key="3">
    <source>
        <dbReference type="ARBA" id="ARBA00008281"/>
    </source>
</evidence>
<keyword evidence="12" id="KW-1185">Reference proteome</keyword>
<evidence type="ECO:0000256" key="5">
    <source>
        <dbReference type="ARBA" id="ARBA00022500"/>
    </source>
</evidence>
<keyword evidence="11" id="KW-0282">Flagellum</keyword>
<keyword evidence="4" id="KW-1003">Cell membrane</keyword>
<dbReference type="Proteomes" id="UP000646152">
    <property type="component" value="Unassembled WGS sequence"/>
</dbReference>
<dbReference type="RefSeq" id="WP_188629798.1">
    <property type="nucleotide sequence ID" value="NZ_BMKE01000013.1"/>
</dbReference>